<dbReference type="Pfam" id="PF00004">
    <property type="entry name" value="AAA"/>
    <property type="match status" value="1"/>
</dbReference>
<feature type="compositionally biased region" description="Basic and acidic residues" evidence="1">
    <location>
        <begin position="39"/>
        <end position="53"/>
    </location>
</feature>
<dbReference type="InterPro" id="IPR003959">
    <property type="entry name" value="ATPase_AAA_core"/>
</dbReference>
<dbReference type="GO" id="GO:0016887">
    <property type="term" value="F:ATP hydrolysis activity"/>
    <property type="evidence" value="ECO:0007669"/>
    <property type="project" value="InterPro"/>
</dbReference>
<keyword evidence="4" id="KW-1185">Reference proteome</keyword>
<reference evidence="3" key="1">
    <citation type="journal article" date="2021" name="Nat. Commun.">
        <title>Genetic determinants of endophytism in the Arabidopsis root mycobiome.</title>
        <authorList>
            <person name="Mesny F."/>
            <person name="Miyauchi S."/>
            <person name="Thiergart T."/>
            <person name="Pickel B."/>
            <person name="Atanasova L."/>
            <person name="Karlsson M."/>
            <person name="Huettel B."/>
            <person name="Barry K.W."/>
            <person name="Haridas S."/>
            <person name="Chen C."/>
            <person name="Bauer D."/>
            <person name="Andreopoulos W."/>
            <person name="Pangilinan J."/>
            <person name="LaButti K."/>
            <person name="Riley R."/>
            <person name="Lipzen A."/>
            <person name="Clum A."/>
            <person name="Drula E."/>
            <person name="Henrissat B."/>
            <person name="Kohler A."/>
            <person name="Grigoriev I.V."/>
            <person name="Martin F.M."/>
            <person name="Hacquard S."/>
        </authorList>
    </citation>
    <scope>NUCLEOTIDE SEQUENCE</scope>
    <source>
        <strain evidence="3">MPI-CAGE-AT-0016</strain>
    </source>
</reference>
<dbReference type="SUPFAM" id="SSF52540">
    <property type="entry name" value="P-loop containing nucleoside triphosphate hydrolases"/>
    <property type="match status" value="1"/>
</dbReference>
<dbReference type="Pfam" id="PF22942">
    <property type="entry name" value="DUF7025"/>
    <property type="match status" value="1"/>
</dbReference>
<gene>
    <name evidence="3" type="ORF">B0T11DRAFT_248662</name>
</gene>
<dbReference type="CDD" id="cd19481">
    <property type="entry name" value="RecA-like_protease"/>
    <property type="match status" value="1"/>
</dbReference>
<dbReference type="PANTHER" id="PTHR46411:SF3">
    <property type="entry name" value="AAA+ ATPASE DOMAIN-CONTAINING PROTEIN"/>
    <property type="match status" value="1"/>
</dbReference>
<dbReference type="InterPro" id="IPR003593">
    <property type="entry name" value="AAA+_ATPase"/>
</dbReference>
<evidence type="ECO:0000313" key="4">
    <source>
        <dbReference type="Proteomes" id="UP000813385"/>
    </source>
</evidence>
<organism evidence="3 4">
    <name type="scientific">Plectosphaerella cucumerina</name>
    <dbReference type="NCBI Taxonomy" id="40658"/>
    <lineage>
        <taxon>Eukaryota</taxon>
        <taxon>Fungi</taxon>
        <taxon>Dikarya</taxon>
        <taxon>Ascomycota</taxon>
        <taxon>Pezizomycotina</taxon>
        <taxon>Sordariomycetes</taxon>
        <taxon>Hypocreomycetidae</taxon>
        <taxon>Glomerellales</taxon>
        <taxon>Plectosphaerellaceae</taxon>
        <taxon>Plectosphaerella</taxon>
    </lineage>
</organism>
<sequence length="745" mass="83604">MGISEIIEDVSEWTWKIRCKVFRKGDNLDRDLAEIDAEHAAEAGDGEKNDRPTTTKSAAPTVGCDAVIKTFYEGKDSHGSQYYWVDYPPKQLSKSVAKANDRVSIRVFKTKDASKPIIGGKFSLKYHEIQIQNPALVAAIAPMVKKEDVHLDAGEPASFKAPFRPLYFCYDEILQLWRDTQENDPLKDHVGLLVRLLDDVFAETRKRKAQLEANGLINYKLAWTYFPRGDTVYCYVDNAEFLCRVETTAEATAKSGAQYLSVKARTLYFNGEAFVWEPVEVGIIEFSGNKPINEVSFYPLRYHKEPKAVTERLMSRAKKVLDLQGLEYRSYNGVAVESKDDSERNHIIDGRILIDVFGYNKYHLAQGKRVNRNPTLTKYRVTEYPADPPPGDASQPAEAVAVAGTKQAGHAPKRLSPVLQQLNKDVMLALGEDLTFMRPTIEGYAFKIKEWVSFYVDDISPVVWNSDAYDHLVYDDQQKDLVLSFVDSHDRIPQHGARIGLAPTATLQDVIPGKGQGLVVLLSGPPGTGKTLTAEAVADRTRRPLFYLQAEDLGISAATLGANIKRVFEMATDWDAVVLLDEADVFMAERRPHDISRNELVSIFLRELEYFRGIIFLTTNLLATIDSAFRSRVSLHLVFKTLGPDARETLWRKFLDRIPPSAGAVEGVPQKTAGPAGLVDDEIKELGRWQLNGREIKTAVKMTKAWCDQKGYELTLERLENGIRVTAPHVTKIGTVGEHDDLYDD</sequence>
<dbReference type="EMBL" id="JAGPXD010000001">
    <property type="protein sequence ID" value="KAH7374613.1"/>
    <property type="molecule type" value="Genomic_DNA"/>
</dbReference>
<dbReference type="GO" id="GO:0005524">
    <property type="term" value="F:ATP binding"/>
    <property type="evidence" value="ECO:0007669"/>
    <property type="project" value="InterPro"/>
</dbReference>
<feature type="domain" description="AAA+ ATPase" evidence="2">
    <location>
        <begin position="516"/>
        <end position="643"/>
    </location>
</feature>
<dbReference type="SMART" id="SM00382">
    <property type="entry name" value="AAA"/>
    <property type="match status" value="1"/>
</dbReference>
<dbReference type="OrthoDB" id="10042665at2759"/>
<dbReference type="PANTHER" id="PTHR46411">
    <property type="entry name" value="FAMILY ATPASE, PUTATIVE-RELATED"/>
    <property type="match status" value="1"/>
</dbReference>
<name>A0A8K0X8I8_9PEZI</name>
<protein>
    <submittedName>
        <fullName evidence="3">ATPase</fullName>
    </submittedName>
</protein>
<evidence type="ECO:0000256" key="1">
    <source>
        <dbReference type="SAM" id="MobiDB-lite"/>
    </source>
</evidence>
<evidence type="ECO:0000313" key="3">
    <source>
        <dbReference type="EMBL" id="KAH7374613.1"/>
    </source>
</evidence>
<dbReference type="InterPro" id="IPR027417">
    <property type="entry name" value="P-loop_NTPase"/>
</dbReference>
<evidence type="ECO:0000259" key="2">
    <source>
        <dbReference type="SMART" id="SM00382"/>
    </source>
</evidence>
<dbReference type="Proteomes" id="UP000813385">
    <property type="component" value="Unassembled WGS sequence"/>
</dbReference>
<dbReference type="Gene3D" id="3.40.50.300">
    <property type="entry name" value="P-loop containing nucleotide triphosphate hydrolases"/>
    <property type="match status" value="1"/>
</dbReference>
<accession>A0A8K0X8I8</accession>
<dbReference type="InterPro" id="IPR054289">
    <property type="entry name" value="DUF7025"/>
</dbReference>
<dbReference type="AlphaFoldDB" id="A0A8K0X8I8"/>
<proteinExistence type="predicted"/>
<feature type="region of interest" description="Disordered" evidence="1">
    <location>
        <begin position="39"/>
        <end position="58"/>
    </location>
</feature>
<comment type="caution">
    <text evidence="3">The sequence shown here is derived from an EMBL/GenBank/DDBJ whole genome shotgun (WGS) entry which is preliminary data.</text>
</comment>